<sequence>MFLDKFKAEIMKYPCIHDKSSSSSKNKDQRKTAWEKVAAATIGEAVWRNMSPQQKEAKVKSLKSKWQLICRRRKQAAITNSVPREGSILQFFKQEKKTTSGPQQLAKASEMSETTSCEKTQDNTSKLDTTTNKNAENQTDVDLQDNKEEKFLLSLLPKYRMLKREDKLELNNEISQWIRERLICYTFDNDL</sequence>
<evidence type="ECO:0000259" key="2">
    <source>
        <dbReference type="Pfam" id="PF10545"/>
    </source>
</evidence>
<dbReference type="AlphaFoldDB" id="A0AAW1LYI8"/>
<accession>A0AAW1LYI8</accession>
<feature type="domain" description="MADF" evidence="2">
    <location>
        <begin position="10"/>
        <end position="93"/>
    </location>
</feature>
<gene>
    <name evidence="3" type="ORF">QE152_g9564</name>
</gene>
<organism evidence="3 4">
    <name type="scientific">Popillia japonica</name>
    <name type="common">Japanese beetle</name>
    <dbReference type="NCBI Taxonomy" id="7064"/>
    <lineage>
        <taxon>Eukaryota</taxon>
        <taxon>Metazoa</taxon>
        <taxon>Ecdysozoa</taxon>
        <taxon>Arthropoda</taxon>
        <taxon>Hexapoda</taxon>
        <taxon>Insecta</taxon>
        <taxon>Pterygota</taxon>
        <taxon>Neoptera</taxon>
        <taxon>Endopterygota</taxon>
        <taxon>Coleoptera</taxon>
        <taxon>Polyphaga</taxon>
        <taxon>Scarabaeiformia</taxon>
        <taxon>Scarabaeidae</taxon>
        <taxon>Rutelinae</taxon>
        <taxon>Popillia</taxon>
    </lineage>
</organism>
<feature type="compositionally biased region" description="Polar residues" evidence="1">
    <location>
        <begin position="111"/>
        <end position="139"/>
    </location>
</feature>
<dbReference type="Pfam" id="PF10545">
    <property type="entry name" value="MADF_DNA_bdg"/>
    <property type="match status" value="1"/>
</dbReference>
<dbReference type="InterPro" id="IPR006578">
    <property type="entry name" value="MADF-dom"/>
</dbReference>
<feature type="region of interest" description="Disordered" evidence="1">
    <location>
        <begin position="99"/>
        <end position="139"/>
    </location>
</feature>
<keyword evidence="4" id="KW-1185">Reference proteome</keyword>
<dbReference type="EMBL" id="JASPKY010000082">
    <property type="protein sequence ID" value="KAK9738833.1"/>
    <property type="molecule type" value="Genomic_DNA"/>
</dbReference>
<comment type="caution">
    <text evidence="3">The sequence shown here is derived from an EMBL/GenBank/DDBJ whole genome shotgun (WGS) entry which is preliminary data.</text>
</comment>
<proteinExistence type="predicted"/>
<evidence type="ECO:0000313" key="3">
    <source>
        <dbReference type="EMBL" id="KAK9738833.1"/>
    </source>
</evidence>
<reference evidence="3 4" key="1">
    <citation type="journal article" date="2024" name="BMC Genomics">
        <title>De novo assembly and annotation of Popillia japonica's genome with initial clues to its potential as an invasive pest.</title>
        <authorList>
            <person name="Cucini C."/>
            <person name="Boschi S."/>
            <person name="Funari R."/>
            <person name="Cardaioli E."/>
            <person name="Iannotti N."/>
            <person name="Marturano G."/>
            <person name="Paoli F."/>
            <person name="Bruttini M."/>
            <person name="Carapelli A."/>
            <person name="Frati F."/>
            <person name="Nardi F."/>
        </authorList>
    </citation>
    <scope>NUCLEOTIDE SEQUENCE [LARGE SCALE GENOMIC DNA]</scope>
    <source>
        <strain evidence="3">DMR45628</strain>
    </source>
</reference>
<name>A0AAW1LYI8_POPJA</name>
<dbReference type="Proteomes" id="UP001458880">
    <property type="component" value="Unassembled WGS sequence"/>
</dbReference>
<evidence type="ECO:0000256" key="1">
    <source>
        <dbReference type="SAM" id="MobiDB-lite"/>
    </source>
</evidence>
<protein>
    <submittedName>
        <fullName evidence="3">Alcohol dehydrogenase transcription factor Myb/SANT-like</fullName>
    </submittedName>
</protein>
<evidence type="ECO:0000313" key="4">
    <source>
        <dbReference type="Proteomes" id="UP001458880"/>
    </source>
</evidence>